<organism evidence="4 5">
    <name type="scientific">Vibrio pomeroyi</name>
    <dbReference type="NCBI Taxonomy" id="198832"/>
    <lineage>
        <taxon>Bacteria</taxon>
        <taxon>Pseudomonadati</taxon>
        <taxon>Pseudomonadota</taxon>
        <taxon>Gammaproteobacteria</taxon>
        <taxon>Vibrionales</taxon>
        <taxon>Vibrionaceae</taxon>
        <taxon>Vibrio</taxon>
    </lineage>
</organism>
<name>A0ABV4MXX5_9VIBR</name>
<comment type="caution">
    <text evidence="4">The sequence shown here is derived from an EMBL/GenBank/DDBJ whole genome shotgun (WGS) entry which is preliminary data.</text>
</comment>
<gene>
    <name evidence="4" type="primary">yegD</name>
    <name evidence="4" type="ORF">AB6D66_12545</name>
</gene>
<dbReference type="PANTHER" id="PTHR19375">
    <property type="entry name" value="HEAT SHOCK PROTEIN 70KDA"/>
    <property type="match status" value="1"/>
</dbReference>
<dbReference type="Proteomes" id="UP001570071">
    <property type="component" value="Unassembled WGS sequence"/>
</dbReference>
<evidence type="ECO:0000256" key="2">
    <source>
        <dbReference type="ARBA" id="ARBA00022741"/>
    </source>
</evidence>
<dbReference type="EMBL" id="JBFSSG010000025">
    <property type="protein sequence ID" value="MEZ8721894.1"/>
    <property type="molecule type" value="Genomic_DNA"/>
</dbReference>
<accession>A0ABV4MXX5</accession>
<keyword evidence="2" id="KW-0547">Nucleotide-binding</keyword>
<proteinExistence type="inferred from homology"/>
<protein>
    <submittedName>
        <fullName evidence="4">Molecular chaperone</fullName>
    </submittedName>
</protein>
<dbReference type="InterPro" id="IPR013126">
    <property type="entry name" value="Hsp_70_fam"/>
</dbReference>
<evidence type="ECO:0000256" key="3">
    <source>
        <dbReference type="ARBA" id="ARBA00022840"/>
    </source>
</evidence>
<evidence type="ECO:0000313" key="5">
    <source>
        <dbReference type="Proteomes" id="UP001570071"/>
    </source>
</evidence>
<dbReference type="InterPro" id="IPR018181">
    <property type="entry name" value="Heat_shock_70_CS"/>
</dbReference>
<dbReference type="SUPFAM" id="SSF53067">
    <property type="entry name" value="Actin-like ATPase domain"/>
    <property type="match status" value="2"/>
</dbReference>
<comment type="similarity">
    <text evidence="1">Belongs to the heat shock protein 70 family.</text>
</comment>
<dbReference type="Pfam" id="PF00012">
    <property type="entry name" value="HSP70"/>
    <property type="match status" value="1"/>
</dbReference>
<dbReference type="InterPro" id="IPR043129">
    <property type="entry name" value="ATPase_NBD"/>
</dbReference>
<reference evidence="4 5" key="1">
    <citation type="journal article" date="2024" name="ISME J.">
        <title>Tailless and filamentous prophages are predominant in marine Vibrio.</title>
        <authorList>
            <person name="Steensen K."/>
            <person name="Seneca J."/>
            <person name="Bartlau N."/>
            <person name="Yu X.A."/>
            <person name="Hussain F.A."/>
            <person name="Polz M.F."/>
        </authorList>
    </citation>
    <scope>NUCLEOTIDE SEQUENCE [LARGE SCALE GENOMIC DNA]</scope>
    <source>
        <strain evidence="4 5">10N.239.312.F12</strain>
    </source>
</reference>
<dbReference type="NCBIfam" id="NF008673">
    <property type="entry name" value="PRK11678.1"/>
    <property type="match status" value="1"/>
</dbReference>
<keyword evidence="3" id="KW-0067">ATP-binding</keyword>
<dbReference type="Gene3D" id="3.30.420.40">
    <property type="match status" value="2"/>
</dbReference>
<dbReference type="InterPro" id="IPR042054">
    <property type="entry name" value="YegD-like"/>
</dbReference>
<dbReference type="Gene3D" id="3.90.640.10">
    <property type="entry name" value="Actin, Chain A, domain 4"/>
    <property type="match status" value="1"/>
</dbReference>
<keyword evidence="5" id="KW-1185">Reference proteome</keyword>
<evidence type="ECO:0000313" key="4">
    <source>
        <dbReference type="EMBL" id="MEZ8721894.1"/>
    </source>
</evidence>
<sequence>MAIGFDYGTANCSVAQLVNQEVKQIPLVGNDYYIPSTLSAPTAETVSEYLFRCLDIKPIGEIGESVLSRAMKMNRNEGIDVQADDVRFGQHALDLYLEDPKEIYYVKSPKSFLGTIGLRDLQLSFFEDLVCAMMANVKRQAEASTQQDITQAVIGRPVNFQGRGGDASNLQAQGILERAATRAGFKQVEFQFEPVAAGLEYESTLTEEQNVLVVDIGGGTTDCSMIRMGPKWVGQVERSESLLGHTGQLIGGNDLDIFVAFKNFMSEFGIHSLRKSGLAIPITQFWNPIAINDVQAQRRFYGSDNLIELKSLMGESQVPEKLARLIKVQQNSLGYGLIKEAENAKIALGEQAHYEASIDLKNKLLTIPMLSEHIKDAIADPTRKIQALVKEALAQSQTKPDVIYMTGGSARSPILRDAIQSVLPSTPIVAGNYFGSVTAGLARWADLRFR</sequence>
<dbReference type="PROSITE" id="PS00329">
    <property type="entry name" value="HSP70_2"/>
    <property type="match status" value="1"/>
</dbReference>
<dbReference type="CDD" id="cd10231">
    <property type="entry name" value="ASKHA_NBD_HSP70_YegD-like"/>
    <property type="match status" value="1"/>
</dbReference>
<dbReference type="RefSeq" id="WP_372124175.1">
    <property type="nucleotide sequence ID" value="NZ_JBFSSG010000025.1"/>
</dbReference>
<evidence type="ECO:0000256" key="1">
    <source>
        <dbReference type="ARBA" id="ARBA00007381"/>
    </source>
</evidence>